<comment type="caution">
    <text evidence="1">The sequence shown here is derived from an EMBL/GenBank/DDBJ whole genome shotgun (WGS) entry which is preliminary data.</text>
</comment>
<gene>
    <name evidence="1" type="ORF">M9H77_33908</name>
</gene>
<name>A0ACB9ZLH4_CATRO</name>
<accession>A0ACB9ZLH4</accession>
<proteinExistence type="predicted"/>
<dbReference type="EMBL" id="CM044708">
    <property type="protein sequence ID" value="KAI5647903.1"/>
    <property type="molecule type" value="Genomic_DNA"/>
</dbReference>
<sequence>MKSMMMKSFAVTLLIFAIVLSPLIISSGSGSRVGRELLQTRWTRSRPPICPACVCCAPPPRPDTCCPCVCRGV</sequence>
<organism evidence="1 2">
    <name type="scientific">Catharanthus roseus</name>
    <name type="common">Madagascar periwinkle</name>
    <name type="synonym">Vinca rosea</name>
    <dbReference type="NCBI Taxonomy" id="4058"/>
    <lineage>
        <taxon>Eukaryota</taxon>
        <taxon>Viridiplantae</taxon>
        <taxon>Streptophyta</taxon>
        <taxon>Embryophyta</taxon>
        <taxon>Tracheophyta</taxon>
        <taxon>Spermatophyta</taxon>
        <taxon>Magnoliopsida</taxon>
        <taxon>eudicotyledons</taxon>
        <taxon>Gunneridae</taxon>
        <taxon>Pentapetalae</taxon>
        <taxon>asterids</taxon>
        <taxon>lamiids</taxon>
        <taxon>Gentianales</taxon>
        <taxon>Apocynaceae</taxon>
        <taxon>Rauvolfioideae</taxon>
        <taxon>Vinceae</taxon>
        <taxon>Catharanthinae</taxon>
        <taxon>Catharanthus</taxon>
    </lineage>
</organism>
<reference evidence="2" key="1">
    <citation type="journal article" date="2023" name="Nat. Plants">
        <title>Single-cell RNA sequencing provides a high-resolution roadmap for understanding the multicellular compartmentation of specialized metabolism.</title>
        <authorList>
            <person name="Sun S."/>
            <person name="Shen X."/>
            <person name="Li Y."/>
            <person name="Li Y."/>
            <person name="Wang S."/>
            <person name="Li R."/>
            <person name="Zhang H."/>
            <person name="Shen G."/>
            <person name="Guo B."/>
            <person name="Wei J."/>
            <person name="Xu J."/>
            <person name="St-Pierre B."/>
            <person name="Chen S."/>
            <person name="Sun C."/>
        </authorList>
    </citation>
    <scope>NUCLEOTIDE SEQUENCE [LARGE SCALE GENOMIC DNA]</scope>
</reference>
<keyword evidence="2" id="KW-1185">Reference proteome</keyword>
<protein>
    <submittedName>
        <fullName evidence="1">Uncharacterized protein</fullName>
    </submittedName>
</protein>
<evidence type="ECO:0000313" key="2">
    <source>
        <dbReference type="Proteomes" id="UP001060085"/>
    </source>
</evidence>
<evidence type="ECO:0000313" key="1">
    <source>
        <dbReference type="EMBL" id="KAI5647903.1"/>
    </source>
</evidence>
<dbReference type="Proteomes" id="UP001060085">
    <property type="component" value="Linkage Group LG08"/>
</dbReference>